<dbReference type="Proteomes" id="UP000054466">
    <property type="component" value="Unassembled WGS sequence"/>
</dbReference>
<dbReference type="OrthoDB" id="4144665at2759"/>
<evidence type="ECO:0000313" key="3">
    <source>
        <dbReference type="Proteomes" id="UP000054466"/>
    </source>
</evidence>
<dbReference type="HOGENOM" id="CLU_034383_0_0_1"/>
<dbReference type="GeneID" id="27349657"/>
<proteinExistence type="predicted"/>
<feature type="compositionally biased region" description="Low complexity" evidence="1">
    <location>
        <begin position="182"/>
        <end position="196"/>
    </location>
</feature>
<gene>
    <name evidence="2" type="ORF">PV07_10463</name>
</gene>
<name>A0A0D2C2P1_9EURO</name>
<accession>A0A0D2C2P1</accession>
<evidence type="ECO:0000256" key="1">
    <source>
        <dbReference type="SAM" id="MobiDB-lite"/>
    </source>
</evidence>
<dbReference type="VEuPathDB" id="FungiDB:PV07_10463"/>
<evidence type="ECO:0000313" key="2">
    <source>
        <dbReference type="EMBL" id="KIW24770.1"/>
    </source>
</evidence>
<organism evidence="2 3">
    <name type="scientific">Cladophialophora immunda</name>
    <dbReference type="NCBI Taxonomy" id="569365"/>
    <lineage>
        <taxon>Eukaryota</taxon>
        <taxon>Fungi</taxon>
        <taxon>Dikarya</taxon>
        <taxon>Ascomycota</taxon>
        <taxon>Pezizomycotina</taxon>
        <taxon>Eurotiomycetes</taxon>
        <taxon>Chaetothyriomycetidae</taxon>
        <taxon>Chaetothyriales</taxon>
        <taxon>Herpotrichiellaceae</taxon>
        <taxon>Cladophialophora</taxon>
    </lineage>
</organism>
<dbReference type="AlphaFoldDB" id="A0A0D2C2P1"/>
<protein>
    <submittedName>
        <fullName evidence="2">Uncharacterized protein</fullName>
    </submittedName>
</protein>
<dbReference type="EMBL" id="KN847045">
    <property type="protein sequence ID" value="KIW24770.1"/>
    <property type="molecule type" value="Genomic_DNA"/>
</dbReference>
<keyword evidence="3" id="KW-1185">Reference proteome</keyword>
<sequence>MAGPATFGAIHEPGRGALGIATVSTIRRGVLPVDRHLASPMQGYAVPNQRGPILPPIRDESPHEDTQLPGIHQMVNLPMAHREVASVQRRKPQQEPFQTAETLFVDDRSKRTRKRRRESFESQDALEKDDPVCPSTPAILDHTSLSQDRTQPDDMAPPAPKRKYGLASGMFGIPCRSQSGSPPTQVPTEEPTQPLTSPAPRLGSRHSADSQATLIVKLASSPDYLITQRAHDVFNKQQCERILWLALHGVSSAAIARQVYLDIKKPKPNSIPKADVVAGTDKLVQLFIAELATGEDGTGEVDDLLEYLLQQGDRLNWSPSILRQAAGFMSISGDEATQDQELRENAAERQALSKWRCQHGGQNPVEPAYGIGRRPQMLAFRGLMREQVEQEMMEQLGYREGSHTVERELMKKWLLKIRELGKLPDRLVEAEVGAPEETDMSGDCA</sequence>
<reference evidence="2 3" key="1">
    <citation type="submission" date="2015-01" db="EMBL/GenBank/DDBJ databases">
        <title>The Genome Sequence of Cladophialophora immunda CBS83496.</title>
        <authorList>
            <consortium name="The Broad Institute Genomics Platform"/>
            <person name="Cuomo C."/>
            <person name="de Hoog S."/>
            <person name="Gorbushina A."/>
            <person name="Stielow B."/>
            <person name="Teixiera M."/>
            <person name="Abouelleil A."/>
            <person name="Chapman S.B."/>
            <person name="Priest M."/>
            <person name="Young S.K."/>
            <person name="Wortman J."/>
            <person name="Nusbaum C."/>
            <person name="Birren B."/>
        </authorList>
    </citation>
    <scope>NUCLEOTIDE SEQUENCE [LARGE SCALE GENOMIC DNA]</scope>
    <source>
        <strain evidence="2 3">CBS 83496</strain>
    </source>
</reference>
<feature type="region of interest" description="Disordered" evidence="1">
    <location>
        <begin position="87"/>
        <end position="208"/>
    </location>
</feature>
<dbReference type="RefSeq" id="XP_016244986.1">
    <property type="nucleotide sequence ID" value="XM_016397795.1"/>
</dbReference>